<comment type="similarity">
    <text evidence="1">In the C-terminal section; belongs to the class-I pyridoxal-phosphate-dependent aminotransferase family.</text>
</comment>
<dbReference type="InterPro" id="IPR051446">
    <property type="entry name" value="HTH_trans_reg/aminotransferase"/>
</dbReference>
<dbReference type="CDD" id="cd07377">
    <property type="entry name" value="WHTH_GntR"/>
    <property type="match status" value="1"/>
</dbReference>
<accession>A0ABP9L5C0</accession>
<dbReference type="PROSITE" id="PS50949">
    <property type="entry name" value="HTH_GNTR"/>
    <property type="match status" value="1"/>
</dbReference>
<dbReference type="EMBL" id="BAABKY010000001">
    <property type="protein sequence ID" value="GAA5070043.1"/>
    <property type="molecule type" value="Genomic_DNA"/>
</dbReference>
<dbReference type="Gene3D" id="3.40.640.10">
    <property type="entry name" value="Type I PLP-dependent aspartate aminotransferase-like (Major domain)"/>
    <property type="match status" value="1"/>
</dbReference>
<dbReference type="InterPro" id="IPR015421">
    <property type="entry name" value="PyrdxlP-dep_Trfase_major"/>
</dbReference>
<evidence type="ECO:0000256" key="4">
    <source>
        <dbReference type="ARBA" id="ARBA00023125"/>
    </source>
</evidence>
<evidence type="ECO:0000313" key="7">
    <source>
        <dbReference type="EMBL" id="GAA5070043.1"/>
    </source>
</evidence>
<keyword evidence="7" id="KW-0032">Aminotransferase</keyword>
<dbReference type="InterPro" id="IPR036390">
    <property type="entry name" value="WH_DNA-bd_sf"/>
</dbReference>
<dbReference type="InterPro" id="IPR015422">
    <property type="entry name" value="PyrdxlP-dep_Trfase_small"/>
</dbReference>
<keyword evidence="4" id="KW-0238">DNA-binding</keyword>
<proteinExistence type="inferred from homology"/>
<dbReference type="CDD" id="cd00609">
    <property type="entry name" value="AAT_like"/>
    <property type="match status" value="1"/>
</dbReference>
<dbReference type="PANTHER" id="PTHR46577:SF2">
    <property type="entry name" value="TRANSCRIPTIONAL REGULATORY PROTEIN"/>
    <property type="match status" value="1"/>
</dbReference>
<gene>
    <name evidence="7" type="ORF">GCM10025759_07490</name>
</gene>
<dbReference type="Gene3D" id="1.10.10.10">
    <property type="entry name" value="Winged helix-like DNA-binding domain superfamily/Winged helix DNA-binding domain"/>
    <property type="match status" value="1"/>
</dbReference>
<dbReference type="InterPro" id="IPR036388">
    <property type="entry name" value="WH-like_DNA-bd_sf"/>
</dbReference>
<reference evidence="8" key="1">
    <citation type="journal article" date="2019" name="Int. J. Syst. Evol. Microbiol.">
        <title>The Global Catalogue of Microorganisms (GCM) 10K type strain sequencing project: providing services to taxonomists for standard genome sequencing and annotation.</title>
        <authorList>
            <consortium name="The Broad Institute Genomics Platform"/>
            <consortium name="The Broad Institute Genome Sequencing Center for Infectious Disease"/>
            <person name="Wu L."/>
            <person name="Ma J."/>
        </authorList>
    </citation>
    <scope>NUCLEOTIDE SEQUENCE [LARGE SCALE GENOMIC DNA]</scope>
    <source>
        <strain evidence="8">JCM 19212</strain>
    </source>
</reference>
<dbReference type="RefSeq" id="WP_158982742.1">
    <property type="nucleotide sequence ID" value="NZ_BAABKY010000001.1"/>
</dbReference>
<protein>
    <submittedName>
        <fullName evidence="7">PLP-dependent aminotransferase family protein</fullName>
    </submittedName>
</protein>
<dbReference type="Pfam" id="PF00155">
    <property type="entry name" value="Aminotran_1_2"/>
    <property type="match status" value="1"/>
</dbReference>
<name>A0ABP9L5C0_9GAMM</name>
<feature type="domain" description="HTH gntR-type" evidence="6">
    <location>
        <begin position="1"/>
        <end position="69"/>
    </location>
</feature>
<evidence type="ECO:0000256" key="2">
    <source>
        <dbReference type="ARBA" id="ARBA00022898"/>
    </source>
</evidence>
<keyword evidence="5" id="KW-0804">Transcription</keyword>
<dbReference type="SUPFAM" id="SSF53383">
    <property type="entry name" value="PLP-dependent transferases"/>
    <property type="match status" value="1"/>
</dbReference>
<dbReference type="InterPro" id="IPR000524">
    <property type="entry name" value="Tscrpt_reg_HTH_GntR"/>
</dbReference>
<dbReference type="SMART" id="SM00345">
    <property type="entry name" value="HTH_GNTR"/>
    <property type="match status" value="1"/>
</dbReference>
<dbReference type="SUPFAM" id="SSF46785">
    <property type="entry name" value="Winged helix' DNA-binding domain"/>
    <property type="match status" value="1"/>
</dbReference>
<keyword evidence="2" id="KW-0663">Pyridoxal phosphate</keyword>
<keyword evidence="3" id="KW-0805">Transcription regulation</keyword>
<evidence type="ECO:0000256" key="3">
    <source>
        <dbReference type="ARBA" id="ARBA00023015"/>
    </source>
</evidence>
<dbReference type="InterPro" id="IPR004839">
    <property type="entry name" value="Aminotransferase_I/II_large"/>
</dbReference>
<comment type="caution">
    <text evidence="7">The sequence shown here is derived from an EMBL/GenBank/DDBJ whole genome shotgun (WGS) entry which is preliminary data.</text>
</comment>
<dbReference type="GO" id="GO:0008483">
    <property type="term" value="F:transaminase activity"/>
    <property type="evidence" value="ECO:0007669"/>
    <property type="project" value="UniProtKB-KW"/>
</dbReference>
<dbReference type="PANTHER" id="PTHR46577">
    <property type="entry name" value="HTH-TYPE TRANSCRIPTIONAL REGULATORY PROTEIN GABR"/>
    <property type="match status" value="1"/>
</dbReference>
<dbReference type="Gene3D" id="3.90.1150.10">
    <property type="entry name" value="Aspartate Aminotransferase, domain 1"/>
    <property type="match status" value="1"/>
</dbReference>
<dbReference type="InterPro" id="IPR015424">
    <property type="entry name" value="PyrdxlP-dep_Trfase"/>
</dbReference>
<organism evidence="7 8">
    <name type="scientific">Lysobacter panacisoli</name>
    <dbReference type="NCBI Taxonomy" id="1255263"/>
    <lineage>
        <taxon>Bacteria</taxon>
        <taxon>Pseudomonadati</taxon>
        <taxon>Pseudomonadota</taxon>
        <taxon>Gammaproteobacteria</taxon>
        <taxon>Lysobacterales</taxon>
        <taxon>Lysobacteraceae</taxon>
        <taxon>Lysobacter</taxon>
    </lineage>
</organism>
<keyword evidence="7" id="KW-0808">Transferase</keyword>
<evidence type="ECO:0000259" key="6">
    <source>
        <dbReference type="PROSITE" id="PS50949"/>
    </source>
</evidence>
<sequence length="475" mass="52196">MKRYEALAEELARSIQAGVFRPGERLPSVRQTCAARRLSPSTVFQAYYLLEARGVIESRARSGYYVARQSPRLPPEPEASSWPDGDSREVDVSELVFQVLQSAMQRDRVPFGSAFPSPLLFPMAKLGRALASAAPELDPWSTVDDLTPGLGELRRQISQRYLIDGIDVPAEEIVITNGALEALTLSIGAATRPGDAVLVESPCFYAVLQSLERNGLRAIEVPTHPRDGVDPEALERAIVRHAPRACWLMPTFHNPLGATMPDTAKQAVVELLAEHGIPLIEDDVYAELHFGPKRPPPAKAFDRNGLVMHCSSFSKCLAPGYRIGWVAAGRFRDTIARNKLTTTLNTNVPAQHAISRYLQRGGYDRHLRRLRAALAEQQAQYIAAVARDFPPGTRVTRAGGGYFAWIELPEGIDSLEVQRRAARHGISIAPGPIFSASRGFARCLRLNYGHPFDARAEQALRTLGALAAEAQTVRE</sequence>
<keyword evidence="8" id="KW-1185">Reference proteome</keyword>
<dbReference type="Pfam" id="PF00392">
    <property type="entry name" value="GntR"/>
    <property type="match status" value="1"/>
</dbReference>
<evidence type="ECO:0000256" key="1">
    <source>
        <dbReference type="ARBA" id="ARBA00005384"/>
    </source>
</evidence>
<evidence type="ECO:0000313" key="8">
    <source>
        <dbReference type="Proteomes" id="UP001501083"/>
    </source>
</evidence>
<dbReference type="Proteomes" id="UP001501083">
    <property type="component" value="Unassembled WGS sequence"/>
</dbReference>
<evidence type="ECO:0000256" key="5">
    <source>
        <dbReference type="ARBA" id="ARBA00023163"/>
    </source>
</evidence>